<dbReference type="OrthoDB" id="6071540at2759"/>
<dbReference type="GO" id="GO:0000209">
    <property type="term" value="P:protein polyubiquitination"/>
    <property type="evidence" value="ECO:0007669"/>
    <property type="project" value="TreeGrafter"/>
</dbReference>
<dbReference type="PANTHER" id="PTHR24104">
    <property type="entry name" value="E3 UBIQUITIN-PROTEIN LIGASE NHLRC1-RELATED"/>
    <property type="match status" value="1"/>
</dbReference>
<reference evidence="4" key="1">
    <citation type="submission" date="2025-08" db="UniProtKB">
        <authorList>
            <consortium name="RefSeq"/>
        </authorList>
    </citation>
    <scope>IDENTIFICATION</scope>
    <source>
        <tissue evidence="4">Whole sample</tissue>
    </source>
</reference>
<dbReference type="GO" id="GO:0008270">
    <property type="term" value="F:zinc ion binding"/>
    <property type="evidence" value="ECO:0007669"/>
    <property type="project" value="UniProtKB-KW"/>
</dbReference>
<dbReference type="AlphaFoldDB" id="A0A8B8BX61"/>
<dbReference type="GO" id="GO:0061630">
    <property type="term" value="F:ubiquitin protein ligase activity"/>
    <property type="evidence" value="ECO:0007669"/>
    <property type="project" value="TreeGrafter"/>
</dbReference>
<dbReference type="GeneID" id="111113963"/>
<gene>
    <name evidence="4" type="primary">LOC111113963</name>
</gene>
<dbReference type="InterPro" id="IPR001258">
    <property type="entry name" value="NHL_repeat"/>
</dbReference>
<feature type="repeat" description="NHL" evidence="2">
    <location>
        <begin position="242"/>
        <end position="284"/>
    </location>
</feature>
<evidence type="ECO:0000313" key="4">
    <source>
        <dbReference type="RefSeq" id="XP_022307963.1"/>
    </source>
</evidence>
<evidence type="ECO:0000256" key="1">
    <source>
        <dbReference type="ARBA" id="ARBA00022737"/>
    </source>
</evidence>
<evidence type="ECO:0000256" key="2">
    <source>
        <dbReference type="PROSITE-ProRule" id="PRU00504"/>
    </source>
</evidence>
<dbReference type="Pfam" id="PF01436">
    <property type="entry name" value="NHL"/>
    <property type="match status" value="1"/>
</dbReference>
<sequence>MSEFRKLPSRILIAFPNFLSEKFNTEELRRQFGSLSKFSIATEEPISSTALLGAASSPPKKALLEESKVLLDLQIDFDPLYTVKCKNDNEIWTSGADKILKLYNLHGELLESVATKDGNYPWDIAITQDRELVYTYYKNGTVNILRNGRVEELIRVSGWNTRNICFTSSGDLLVFMNSYAKKQSKVTRYSAYKEIQNIQWDDRGRPLFSSRNMKHLTENRNCDICVADCYARAVVVLSATGKLRFRYTGVFTEVFYPVGITTDSQARILISDCENHCIHIVDQDGQFLRSIGDCGLEEPSGLCVDSTDKLFVAQDKRGVKCIQYCK</sequence>
<dbReference type="RefSeq" id="XP_022307963.1">
    <property type="nucleotide sequence ID" value="XM_022452255.1"/>
</dbReference>
<dbReference type="PANTHER" id="PTHR24104:SF25">
    <property type="entry name" value="PROTEIN LIN-41"/>
    <property type="match status" value="1"/>
</dbReference>
<evidence type="ECO:0000313" key="3">
    <source>
        <dbReference type="Proteomes" id="UP000694844"/>
    </source>
</evidence>
<keyword evidence="1" id="KW-0677">Repeat</keyword>
<keyword evidence="3" id="KW-1185">Reference proteome</keyword>
<organism evidence="3 4">
    <name type="scientific">Crassostrea virginica</name>
    <name type="common">Eastern oyster</name>
    <dbReference type="NCBI Taxonomy" id="6565"/>
    <lineage>
        <taxon>Eukaryota</taxon>
        <taxon>Metazoa</taxon>
        <taxon>Spiralia</taxon>
        <taxon>Lophotrochozoa</taxon>
        <taxon>Mollusca</taxon>
        <taxon>Bivalvia</taxon>
        <taxon>Autobranchia</taxon>
        <taxon>Pteriomorphia</taxon>
        <taxon>Ostreida</taxon>
        <taxon>Ostreoidea</taxon>
        <taxon>Ostreidae</taxon>
        <taxon>Crassostrea</taxon>
    </lineage>
</organism>
<protein>
    <submittedName>
        <fullName evidence="4">Uncharacterized protein LOC111113963</fullName>
    </submittedName>
</protein>
<dbReference type="Proteomes" id="UP000694844">
    <property type="component" value="Chromosome 9"/>
</dbReference>
<accession>A0A8B8BX61</accession>
<dbReference type="GO" id="GO:0043161">
    <property type="term" value="P:proteasome-mediated ubiquitin-dependent protein catabolic process"/>
    <property type="evidence" value="ECO:0007669"/>
    <property type="project" value="TreeGrafter"/>
</dbReference>
<dbReference type="InterPro" id="IPR050952">
    <property type="entry name" value="TRIM-NHL_E3_ligases"/>
</dbReference>
<dbReference type="SUPFAM" id="SSF101898">
    <property type="entry name" value="NHL repeat"/>
    <property type="match status" value="1"/>
</dbReference>
<dbReference type="Gene3D" id="2.120.10.30">
    <property type="entry name" value="TolB, C-terminal domain"/>
    <property type="match status" value="1"/>
</dbReference>
<dbReference type="KEGG" id="cvn:111113963"/>
<dbReference type="PROSITE" id="PS51125">
    <property type="entry name" value="NHL"/>
    <property type="match status" value="1"/>
</dbReference>
<name>A0A8B8BX61_CRAVI</name>
<dbReference type="InterPro" id="IPR011042">
    <property type="entry name" value="6-blade_b-propeller_TolB-like"/>
</dbReference>
<proteinExistence type="predicted"/>